<gene>
    <name evidence="7" type="ORF">NP439_23250</name>
</gene>
<keyword evidence="5" id="KW-0804">Transcription</keyword>
<dbReference type="Gene3D" id="1.10.1740.10">
    <property type="match status" value="1"/>
</dbReference>
<dbReference type="InterPro" id="IPR013324">
    <property type="entry name" value="RNA_pol_sigma_r3/r4-like"/>
</dbReference>
<evidence type="ECO:0000256" key="5">
    <source>
        <dbReference type="ARBA" id="ARBA00023163"/>
    </source>
</evidence>
<dbReference type="InterPro" id="IPR013325">
    <property type="entry name" value="RNA_pol_sigma_r2"/>
</dbReference>
<evidence type="ECO:0000256" key="2">
    <source>
        <dbReference type="ARBA" id="ARBA00023015"/>
    </source>
</evidence>
<dbReference type="Gene3D" id="1.10.10.10">
    <property type="entry name" value="Winged helix-like DNA-binding domain superfamily/Winged helix DNA-binding domain"/>
    <property type="match status" value="1"/>
</dbReference>
<evidence type="ECO:0000256" key="1">
    <source>
        <dbReference type="ARBA" id="ARBA00010641"/>
    </source>
</evidence>
<dbReference type="SUPFAM" id="SSF88659">
    <property type="entry name" value="Sigma3 and sigma4 domains of RNA polymerase sigma factors"/>
    <property type="match status" value="1"/>
</dbReference>
<dbReference type="EMBL" id="CP101914">
    <property type="protein sequence ID" value="UUI02912.1"/>
    <property type="molecule type" value="Genomic_DNA"/>
</dbReference>
<dbReference type="Pfam" id="PF08281">
    <property type="entry name" value="Sigma70_r4_2"/>
    <property type="match status" value="1"/>
</dbReference>
<evidence type="ECO:0000313" key="8">
    <source>
        <dbReference type="Proteomes" id="UP001059773"/>
    </source>
</evidence>
<feature type="domain" description="RNA polymerase sigma factor 70 region 4 type 2" evidence="6">
    <location>
        <begin position="114"/>
        <end position="153"/>
    </location>
</feature>
<proteinExistence type="inferred from homology"/>
<keyword evidence="2" id="KW-0805">Transcription regulation</keyword>
<dbReference type="Proteomes" id="UP001059773">
    <property type="component" value="Chromosome"/>
</dbReference>
<organism evidence="7 8">
    <name type="scientific">Oceanobacillus jeddahense</name>
    <dbReference type="NCBI Taxonomy" id="1462527"/>
    <lineage>
        <taxon>Bacteria</taxon>
        <taxon>Bacillati</taxon>
        <taxon>Bacillota</taxon>
        <taxon>Bacilli</taxon>
        <taxon>Bacillales</taxon>
        <taxon>Bacillaceae</taxon>
        <taxon>Oceanobacillus</taxon>
    </lineage>
</organism>
<sequence length="226" mass="26328">MCARPSTNRNEEDTFFHTMYRQLSHYCFFLSQNKWDGEELVQETLKKALISYGNPDSWNVTLLKKIAYHAWIDKNRRKTAETEYFVEEESEQKNNYEEIEALVTKLLSFMTMKQCIVFLMKDVFRYQINEIADNCGMSDTAVKAMLNRARKHIQNMKEEEALVQDDEIPYENNAESFVSVVVQVVKANDPAKLIQLIPEIFMTGYPAQSLRLQTHRPSSYALSLAA</sequence>
<dbReference type="InterPro" id="IPR039425">
    <property type="entry name" value="RNA_pol_sigma-70-like"/>
</dbReference>
<keyword evidence="8" id="KW-1185">Reference proteome</keyword>
<evidence type="ECO:0000313" key="7">
    <source>
        <dbReference type="EMBL" id="UUI02912.1"/>
    </source>
</evidence>
<evidence type="ECO:0000259" key="6">
    <source>
        <dbReference type="Pfam" id="PF08281"/>
    </source>
</evidence>
<keyword evidence="4" id="KW-0238">DNA-binding</keyword>
<evidence type="ECO:0000256" key="4">
    <source>
        <dbReference type="ARBA" id="ARBA00023125"/>
    </source>
</evidence>
<protein>
    <recommendedName>
        <fullName evidence="6">RNA polymerase sigma factor 70 region 4 type 2 domain-containing protein</fullName>
    </recommendedName>
</protein>
<reference evidence="7" key="1">
    <citation type="submission" date="2022-07" db="EMBL/GenBank/DDBJ databases">
        <title>FELIX.</title>
        <authorList>
            <person name="Wan K.H."/>
            <person name="Park S."/>
            <person name="Lawrence Q."/>
            <person name="Eichenberger J.P."/>
            <person name="Booth B.W."/>
            <person name="Piaggio A.J."/>
            <person name="Chandler J.C."/>
            <person name="Franklin A.B."/>
            <person name="Celniker S.E."/>
        </authorList>
    </citation>
    <scope>NUCLEOTIDE SEQUENCE</scope>
    <source>
        <strain evidence="7">QA-1986 374</strain>
    </source>
</reference>
<name>A0ABY5JRG8_9BACI</name>
<keyword evidence="3" id="KW-0731">Sigma factor</keyword>
<dbReference type="PANTHER" id="PTHR43133">
    <property type="entry name" value="RNA POLYMERASE ECF-TYPE SIGMA FACTO"/>
    <property type="match status" value="1"/>
</dbReference>
<dbReference type="InterPro" id="IPR036388">
    <property type="entry name" value="WH-like_DNA-bd_sf"/>
</dbReference>
<dbReference type="SUPFAM" id="SSF88946">
    <property type="entry name" value="Sigma2 domain of RNA polymerase sigma factors"/>
    <property type="match status" value="1"/>
</dbReference>
<dbReference type="PANTHER" id="PTHR43133:SF8">
    <property type="entry name" value="RNA POLYMERASE SIGMA FACTOR HI_1459-RELATED"/>
    <property type="match status" value="1"/>
</dbReference>
<evidence type="ECO:0000256" key="3">
    <source>
        <dbReference type="ARBA" id="ARBA00023082"/>
    </source>
</evidence>
<dbReference type="RefSeq" id="WP_256708103.1">
    <property type="nucleotide sequence ID" value="NZ_CP101914.1"/>
</dbReference>
<accession>A0ABY5JRG8</accession>
<comment type="similarity">
    <text evidence="1">Belongs to the sigma-70 factor family. ECF subfamily.</text>
</comment>
<dbReference type="InterPro" id="IPR013249">
    <property type="entry name" value="RNA_pol_sigma70_r4_t2"/>
</dbReference>